<feature type="compositionally biased region" description="Basic and acidic residues" evidence="1">
    <location>
        <begin position="118"/>
        <end position="140"/>
    </location>
</feature>
<keyword evidence="3" id="KW-1185">Reference proteome</keyword>
<proteinExistence type="predicted"/>
<reference evidence="2" key="1">
    <citation type="journal article" date="2020" name="Stud. Mycol.">
        <title>101 Dothideomycetes genomes: a test case for predicting lifestyles and emergence of pathogens.</title>
        <authorList>
            <person name="Haridas S."/>
            <person name="Albert R."/>
            <person name="Binder M."/>
            <person name="Bloem J."/>
            <person name="Labutti K."/>
            <person name="Salamov A."/>
            <person name="Andreopoulos B."/>
            <person name="Baker S."/>
            <person name="Barry K."/>
            <person name="Bills G."/>
            <person name="Bluhm B."/>
            <person name="Cannon C."/>
            <person name="Castanera R."/>
            <person name="Culley D."/>
            <person name="Daum C."/>
            <person name="Ezra D."/>
            <person name="Gonzalez J."/>
            <person name="Henrissat B."/>
            <person name="Kuo A."/>
            <person name="Liang C."/>
            <person name="Lipzen A."/>
            <person name="Lutzoni F."/>
            <person name="Magnuson J."/>
            <person name="Mondo S."/>
            <person name="Nolan M."/>
            <person name="Ohm R."/>
            <person name="Pangilinan J."/>
            <person name="Park H.-J."/>
            <person name="Ramirez L."/>
            <person name="Alfaro M."/>
            <person name="Sun H."/>
            <person name="Tritt A."/>
            <person name="Yoshinaga Y."/>
            <person name="Zwiers L.-H."/>
            <person name="Turgeon B."/>
            <person name="Goodwin S."/>
            <person name="Spatafora J."/>
            <person name="Crous P."/>
            <person name="Grigoriev I."/>
        </authorList>
    </citation>
    <scope>NUCLEOTIDE SEQUENCE</scope>
    <source>
        <strain evidence="2">CBS 107.79</strain>
    </source>
</reference>
<evidence type="ECO:0000256" key="1">
    <source>
        <dbReference type="SAM" id="MobiDB-lite"/>
    </source>
</evidence>
<sequence>MGRLHLNSELVPTLGGAYGSTDGSAAGKETHPPETASLSQNRSLTASFITGQKRKACSDGASATPAGPNKRKASNSRPVTASIIAPPSAHAPGASDALTHQIEAAKKPRLTIPDLEFNYDRSQLRDPRPTPGRATRDYARDSWSAAKA</sequence>
<name>A0A6A5VCR7_9PLEO</name>
<feature type="compositionally biased region" description="Polar residues" evidence="1">
    <location>
        <begin position="36"/>
        <end position="50"/>
    </location>
</feature>
<gene>
    <name evidence="2" type="ORF">BU23DRAFT_566845</name>
</gene>
<dbReference type="EMBL" id="ML976671">
    <property type="protein sequence ID" value="KAF1975273.1"/>
    <property type="molecule type" value="Genomic_DNA"/>
</dbReference>
<organism evidence="2 3">
    <name type="scientific">Bimuria novae-zelandiae CBS 107.79</name>
    <dbReference type="NCBI Taxonomy" id="1447943"/>
    <lineage>
        <taxon>Eukaryota</taxon>
        <taxon>Fungi</taxon>
        <taxon>Dikarya</taxon>
        <taxon>Ascomycota</taxon>
        <taxon>Pezizomycotina</taxon>
        <taxon>Dothideomycetes</taxon>
        <taxon>Pleosporomycetidae</taxon>
        <taxon>Pleosporales</taxon>
        <taxon>Massarineae</taxon>
        <taxon>Didymosphaeriaceae</taxon>
        <taxon>Bimuria</taxon>
    </lineage>
</organism>
<protein>
    <submittedName>
        <fullName evidence="2">Uncharacterized protein</fullName>
    </submittedName>
</protein>
<dbReference type="AlphaFoldDB" id="A0A6A5VCR7"/>
<dbReference type="OrthoDB" id="197676at2759"/>
<accession>A0A6A5VCR7</accession>
<evidence type="ECO:0000313" key="2">
    <source>
        <dbReference type="EMBL" id="KAF1975273.1"/>
    </source>
</evidence>
<dbReference type="Proteomes" id="UP000800036">
    <property type="component" value="Unassembled WGS sequence"/>
</dbReference>
<feature type="region of interest" description="Disordered" evidence="1">
    <location>
        <begin position="1"/>
        <end position="148"/>
    </location>
</feature>
<evidence type="ECO:0000313" key="3">
    <source>
        <dbReference type="Proteomes" id="UP000800036"/>
    </source>
</evidence>
<feature type="compositionally biased region" description="Low complexity" evidence="1">
    <location>
        <begin position="81"/>
        <end position="97"/>
    </location>
</feature>